<keyword evidence="2 5" id="KW-0645">Protease</keyword>
<gene>
    <name evidence="8" type="ORF">BJY24_000097</name>
</gene>
<dbReference type="Proteomes" id="UP000540412">
    <property type="component" value="Unassembled WGS sequence"/>
</dbReference>
<dbReference type="GO" id="GO:0004252">
    <property type="term" value="F:serine-type endopeptidase activity"/>
    <property type="evidence" value="ECO:0007669"/>
    <property type="project" value="UniProtKB-UniRule"/>
</dbReference>
<dbReference type="PRINTS" id="PR00723">
    <property type="entry name" value="SUBTILISIN"/>
</dbReference>
<keyword evidence="9" id="KW-1185">Reference proteome</keyword>
<evidence type="ECO:0000256" key="5">
    <source>
        <dbReference type="PROSITE-ProRule" id="PRU01240"/>
    </source>
</evidence>
<protein>
    <submittedName>
        <fullName evidence="8">Subtilisin family serine protease</fullName>
    </submittedName>
</protein>
<comment type="similarity">
    <text evidence="1 5 6">Belongs to the peptidase S8 family.</text>
</comment>
<dbReference type="InterPro" id="IPR022398">
    <property type="entry name" value="Peptidase_S8_His-AS"/>
</dbReference>
<dbReference type="PROSITE" id="PS00137">
    <property type="entry name" value="SUBTILASE_HIS"/>
    <property type="match status" value="1"/>
</dbReference>
<organism evidence="8 9">
    <name type="scientific">Nocardia transvalensis</name>
    <dbReference type="NCBI Taxonomy" id="37333"/>
    <lineage>
        <taxon>Bacteria</taxon>
        <taxon>Bacillati</taxon>
        <taxon>Actinomycetota</taxon>
        <taxon>Actinomycetes</taxon>
        <taxon>Mycobacteriales</taxon>
        <taxon>Nocardiaceae</taxon>
        <taxon>Nocardia</taxon>
    </lineage>
</organism>
<keyword evidence="4 5" id="KW-0720">Serine protease</keyword>
<comment type="caution">
    <text evidence="8">The sequence shown here is derived from an EMBL/GenBank/DDBJ whole genome shotgun (WGS) entry which is preliminary data.</text>
</comment>
<dbReference type="EMBL" id="JACHIT010000001">
    <property type="protein sequence ID" value="MBB5911230.1"/>
    <property type="molecule type" value="Genomic_DNA"/>
</dbReference>
<evidence type="ECO:0000313" key="9">
    <source>
        <dbReference type="Proteomes" id="UP000540412"/>
    </source>
</evidence>
<dbReference type="InterPro" id="IPR050131">
    <property type="entry name" value="Peptidase_S8_subtilisin-like"/>
</dbReference>
<sequence length="381" mass="39926">MTTHVDASAFAAQQVVPVEPPIQHDRAALPELIQATQLVRAAEARNTFTVDGARATVAVLDTGVRATHVDFAGRVVAQRNFTADNNGDRENASDGNGHGTNVSGIVCAGDIHTGMAPRAKLVALKVLANSGGGSFEQIRDALQWVLDNRARHGISVVSMSLGASDNRDTDADLGGDVIGALLRQLTEAGVACCVAAGNDYFAFGSAQGMSYPAIFRETLSVGAVYDADEGGFSYQSGAKAISTAADRITPFSQRLHRKVGGDCETDIFAPGAPITSSGINNDRGESIQHGTSQATPVIAGIVALLQDFCVRVTGTLPAVGEIRDWLVRSAVDIIDGDDEQDNVQHSGLRYRRVDAMAALTACAKDLARRQLADAGDRTVVA</sequence>
<dbReference type="PROSITE" id="PS00138">
    <property type="entry name" value="SUBTILASE_SER"/>
    <property type="match status" value="1"/>
</dbReference>
<evidence type="ECO:0000256" key="3">
    <source>
        <dbReference type="ARBA" id="ARBA00022801"/>
    </source>
</evidence>
<dbReference type="SUPFAM" id="SSF52743">
    <property type="entry name" value="Subtilisin-like"/>
    <property type="match status" value="1"/>
</dbReference>
<feature type="active site" description="Charge relay system" evidence="5">
    <location>
        <position position="292"/>
    </location>
</feature>
<evidence type="ECO:0000256" key="6">
    <source>
        <dbReference type="RuleBase" id="RU003355"/>
    </source>
</evidence>
<proteinExistence type="inferred from homology"/>
<dbReference type="InterPro" id="IPR036852">
    <property type="entry name" value="Peptidase_S8/S53_dom_sf"/>
</dbReference>
<evidence type="ECO:0000256" key="2">
    <source>
        <dbReference type="ARBA" id="ARBA00022670"/>
    </source>
</evidence>
<dbReference type="Pfam" id="PF00082">
    <property type="entry name" value="Peptidase_S8"/>
    <property type="match status" value="1"/>
</dbReference>
<dbReference type="Gene3D" id="3.40.50.200">
    <property type="entry name" value="Peptidase S8/S53 domain"/>
    <property type="match status" value="1"/>
</dbReference>
<dbReference type="GO" id="GO:0006508">
    <property type="term" value="P:proteolysis"/>
    <property type="evidence" value="ECO:0007669"/>
    <property type="project" value="UniProtKB-KW"/>
</dbReference>
<feature type="active site" description="Charge relay system" evidence="5">
    <location>
        <position position="61"/>
    </location>
</feature>
<evidence type="ECO:0000256" key="1">
    <source>
        <dbReference type="ARBA" id="ARBA00011073"/>
    </source>
</evidence>
<reference evidence="8 9" key="1">
    <citation type="submission" date="2020-08" db="EMBL/GenBank/DDBJ databases">
        <title>Sequencing the genomes of 1000 actinobacteria strains.</title>
        <authorList>
            <person name="Klenk H.-P."/>
        </authorList>
    </citation>
    <scope>NUCLEOTIDE SEQUENCE [LARGE SCALE GENOMIC DNA]</scope>
    <source>
        <strain evidence="8 9">DSM 43582</strain>
    </source>
</reference>
<dbReference type="AlphaFoldDB" id="A0A7W9P8D0"/>
<dbReference type="InterPro" id="IPR023828">
    <property type="entry name" value="Peptidase_S8_Ser-AS"/>
</dbReference>
<dbReference type="PROSITE" id="PS00136">
    <property type="entry name" value="SUBTILASE_ASP"/>
    <property type="match status" value="1"/>
</dbReference>
<dbReference type="InterPro" id="IPR000209">
    <property type="entry name" value="Peptidase_S8/S53_dom"/>
</dbReference>
<name>A0A7W9P8D0_9NOCA</name>
<evidence type="ECO:0000259" key="7">
    <source>
        <dbReference type="Pfam" id="PF00082"/>
    </source>
</evidence>
<dbReference type="RefSeq" id="WP_051161993.1">
    <property type="nucleotide sequence ID" value="NZ_JACHIT010000001.1"/>
</dbReference>
<dbReference type="InterPro" id="IPR023827">
    <property type="entry name" value="Peptidase_S8_Asp-AS"/>
</dbReference>
<evidence type="ECO:0000256" key="4">
    <source>
        <dbReference type="ARBA" id="ARBA00022825"/>
    </source>
</evidence>
<feature type="domain" description="Peptidase S8/S53" evidence="7">
    <location>
        <begin position="54"/>
        <end position="338"/>
    </location>
</feature>
<dbReference type="PROSITE" id="PS51892">
    <property type="entry name" value="SUBTILASE"/>
    <property type="match status" value="1"/>
</dbReference>
<feature type="active site" description="Charge relay system" evidence="5">
    <location>
        <position position="98"/>
    </location>
</feature>
<dbReference type="InterPro" id="IPR015500">
    <property type="entry name" value="Peptidase_S8_subtilisin-rel"/>
</dbReference>
<accession>A0A7W9P8D0</accession>
<dbReference type="PANTHER" id="PTHR43806:SF11">
    <property type="entry name" value="CEREVISIN-RELATED"/>
    <property type="match status" value="1"/>
</dbReference>
<keyword evidence="3 5" id="KW-0378">Hydrolase</keyword>
<dbReference type="PANTHER" id="PTHR43806">
    <property type="entry name" value="PEPTIDASE S8"/>
    <property type="match status" value="1"/>
</dbReference>
<evidence type="ECO:0000313" key="8">
    <source>
        <dbReference type="EMBL" id="MBB5911230.1"/>
    </source>
</evidence>